<proteinExistence type="inferred from homology"/>
<dbReference type="Gene3D" id="3.40.50.620">
    <property type="entry name" value="HUPs"/>
    <property type="match status" value="3"/>
</dbReference>
<dbReference type="Pfam" id="PF00582">
    <property type="entry name" value="Usp"/>
    <property type="match status" value="3"/>
</dbReference>
<dbReference type="STRING" id="394096.DB31_6520"/>
<organism evidence="3 4">
    <name type="scientific">Hyalangium minutum</name>
    <dbReference type="NCBI Taxonomy" id="394096"/>
    <lineage>
        <taxon>Bacteria</taxon>
        <taxon>Pseudomonadati</taxon>
        <taxon>Myxococcota</taxon>
        <taxon>Myxococcia</taxon>
        <taxon>Myxococcales</taxon>
        <taxon>Cystobacterineae</taxon>
        <taxon>Archangiaceae</taxon>
        <taxon>Hyalangium</taxon>
    </lineage>
</organism>
<sequence length="450" mass="47959">MAIVFGTDFSEHASVAALAAAALARRMGEPLHLVHVLDLGSAVSSATLVDAMRREVSARLEQQSGELRKRGIEVKGHLLDGAPDEVLVELAMQVHASLIVLSHHGQRAPRWRIGSVADRVVQAARCPVLVLKAPQPIESWAAGLRSLRLLLGLNFSGPSDAAVAWVRRMRALGPCEVIAAHHYWGADAHARYGLPLSPEAEVTPEAEQALRRDLTARLGDMPGSGSVWVHLQPGLGRPSEALVQLARKEAVDLVVVGTHQRSGTSKLWHGSVSQTVLHDSPSSVLCVPASAAMMRTIPHLRRVLAPTDLSELGSGGVRHAYSLAPAGGTVHLLHVLSPPAGAPPVGTGYVLPEPTSADERAERERLSTELRALIPPEATLRGITSRIELITGRKVSEAICQAAERLDCDVICLATHGRSGLTRALAGSVAQEVLLNGTRPVFIVRPPRDE</sequence>
<protein>
    <submittedName>
        <fullName evidence="3">Universal stress protein UspA</fullName>
    </submittedName>
</protein>
<dbReference type="AlphaFoldDB" id="A0A085WPD2"/>
<dbReference type="InterPro" id="IPR006016">
    <property type="entry name" value="UspA"/>
</dbReference>
<gene>
    <name evidence="3" type="ORF">DB31_6520</name>
</gene>
<evidence type="ECO:0000256" key="1">
    <source>
        <dbReference type="ARBA" id="ARBA00008791"/>
    </source>
</evidence>
<dbReference type="RefSeq" id="WP_052419914.1">
    <property type="nucleotide sequence ID" value="NZ_JMCB01000004.1"/>
</dbReference>
<dbReference type="OrthoDB" id="5522460at2"/>
<name>A0A085WPD2_9BACT</name>
<feature type="domain" description="UspA" evidence="2">
    <location>
        <begin position="301"/>
        <end position="445"/>
    </location>
</feature>
<evidence type="ECO:0000259" key="2">
    <source>
        <dbReference type="Pfam" id="PF00582"/>
    </source>
</evidence>
<accession>A0A085WPD2</accession>
<dbReference type="InterPro" id="IPR006015">
    <property type="entry name" value="Universal_stress_UspA"/>
</dbReference>
<dbReference type="SUPFAM" id="SSF52402">
    <property type="entry name" value="Adenine nucleotide alpha hydrolases-like"/>
    <property type="match status" value="3"/>
</dbReference>
<reference evidence="3 4" key="1">
    <citation type="submission" date="2014-04" db="EMBL/GenBank/DDBJ databases">
        <title>Genome assembly of Hyalangium minutum DSM 14724.</title>
        <authorList>
            <person name="Sharma G."/>
            <person name="Subramanian S."/>
        </authorList>
    </citation>
    <scope>NUCLEOTIDE SEQUENCE [LARGE SCALE GENOMIC DNA]</scope>
    <source>
        <strain evidence="3 4">DSM 14724</strain>
    </source>
</reference>
<comment type="caution">
    <text evidence="3">The sequence shown here is derived from an EMBL/GenBank/DDBJ whole genome shotgun (WGS) entry which is preliminary data.</text>
</comment>
<comment type="similarity">
    <text evidence="1">Belongs to the universal stress protein A family.</text>
</comment>
<feature type="domain" description="UspA" evidence="2">
    <location>
        <begin position="148"/>
        <end position="288"/>
    </location>
</feature>
<evidence type="ECO:0000313" key="3">
    <source>
        <dbReference type="EMBL" id="KFE69545.1"/>
    </source>
</evidence>
<dbReference type="PANTHER" id="PTHR46268">
    <property type="entry name" value="STRESS RESPONSE PROTEIN NHAX"/>
    <property type="match status" value="1"/>
</dbReference>
<keyword evidence="4" id="KW-1185">Reference proteome</keyword>
<dbReference type="EMBL" id="JMCB01000004">
    <property type="protein sequence ID" value="KFE69545.1"/>
    <property type="molecule type" value="Genomic_DNA"/>
</dbReference>
<feature type="domain" description="UspA" evidence="2">
    <location>
        <begin position="3"/>
        <end position="132"/>
    </location>
</feature>
<evidence type="ECO:0000313" key="4">
    <source>
        <dbReference type="Proteomes" id="UP000028725"/>
    </source>
</evidence>
<dbReference type="PRINTS" id="PR01438">
    <property type="entry name" value="UNVRSLSTRESS"/>
</dbReference>
<dbReference type="InterPro" id="IPR014729">
    <property type="entry name" value="Rossmann-like_a/b/a_fold"/>
</dbReference>
<dbReference type="Proteomes" id="UP000028725">
    <property type="component" value="Unassembled WGS sequence"/>
</dbReference>
<dbReference type="PATRIC" id="fig|394096.3.peg.2621"/>
<dbReference type="CDD" id="cd00293">
    <property type="entry name" value="USP-like"/>
    <property type="match status" value="3"/>
</dbReference>
<dbReference type="PANTHER" id="PTHR46268:SF6">
    <property type="entry name" value="UNIVERSAL STRESS PROTEIN UP12"/>
    <property type="match status" value="1"/>
</dbReference>